<reference evidence="5" key="1">
    <citation type="submission" date="2024-05" db="EMBL/GenBank/DDBJ databases">
        <title>Whole genome shotgun sequence of Streptomyces hydrogenans NBRC 13475.</title>
        <authorList>
            <person name="Komaki H."/>
            <person name="Tamura T."/>
        </authorList>
    </citation>
    <scope>NUCLEOTIDE SEQUENCE</scope>
    <source>
        <strain evidence="5">NBRC 13475</strain>
    </source>
</reference>
<dbReference type="Pfam" id="PF13439">
    <property type="entry name" value="Glyco_transf_4"/>
    <property type="match status" value="1"/>
</dbReference>
<evidence type="ECO:0000313" key="5">
    <source>
        <dbReference type="EMBL" id="GHI21507.1"/>
    </source>
</evidence>
<dbReference type="InterPro" id="IPR001296">
    <property type="entry name" value="Glyco_trans_1"/>
</dbReference>
<organism evidence="5 6">
    <name type="scientific">Streptomyces hydrogenans</name>
    <dbReference type="NCBI Taxonomy" id="1873719"/>
    <lineage>
        <taxon>Bacteria</taxon>
        <taxon>Bacillati</taxon>
        <taxon>Actinomycetota</taxon>
        <taxon>Actinomycetes</taxon>
        <taxon>Kitasatosporales</taxon>
        <taxon>Streptomycetaceae</taxon>
        <taxon>Streptomyces</taxon>
    </lineage>
</organism>
<dbReference type="Proteomes" id="UP001052739">
    <property type="component" value="Unassembled WGS sequence"/>
</dbReference>
<dbReference type="InterPro" id="IPR028098">
    <property type="entry name" value="Glyco_trans_4-like_N"/>
</dbReference>
<keyword evidence="6" id="KW-1185">Reference proteome</keyword>
<comment type="caution">
    <text evidence="5">The sequence shown here is derived from an EMBL/GenBank/DDBJ whole genome shotgun (WGS) entry which is preliminary data.</text>
</comment>
<proteinExistence type="predicted"/>
<dbReference type="PANTHER" id="PTHR45947:SF3">
    <property type="entry name" value="SULFOQUINOVOSYL TRANSFERASE SQD2"/>
    <property type="match status" value="1"/>
</dbReference>
<dbReference type="SUPFAM" id="SSF53756">
    <property type="entry name" value="UDP-Glycosyltransferase/glycogen phosphorylase"/>
    <property type="match status" value="1"/>
</dbReference>
<evidence type="ECO:0000256" key="2">
    <source>
        <dbReference type="ARBA" id="ARBA00022679"/>
    </source>
</evidence>
<dbReference type="GO" id="GO:0016740">
    <property type="term" value="F:transferase activity"/>
    <property type="evidence" value="ECO:0007669"/>
    <property type="project" value="UniProtKB-KW"/>
</dbReference>
<feature type="domain" description="Glycosyl transferase family 1" evidence="3">
    <location>
        <begin position="190"/>
        <end position="362"/>
    </location>
</feature>
<dbReference type="Gene3D" id="3.40.50.2000">
    <property type="entry name" value="Glycogen Phosphorylase B"/>
    <property type="match status" value="2"/>
</dbReference>
<sequence length="380" mass="41146">MHKTLIVTNDFPPRPGGIQAFLHNMALRLDPDRLVVYASTWKRGREGAEATALFDAEQPFTVVRDRTTMLLPTPRVTARATALLREHGCESVWFGAAAPLGLMAPALRKAGAKRLVATTHGHEAGWAQLPAARQLLRRIGEGTDTITYLGEYTRTRIASALTPAAAGRMVQLPPGVDEKTFHPGSGGDEVRASLGLTDRPVVVCVSRLVPRKGQDTLIRALPRILRRVPDAVLLIVGGGPYEKDLRRLAVETGVTASVRFTGAVPWSELPAHYGAGDVFAMPCRTRRGGLDVEGLGIVYLEASATGLPVVAGDSGGAPDAVLDGETGWVVRGESAEDTADRVTTLLLDPELRARMGERGRAWVEEKWRWDLLAERLRELL</sequence>
<keyword evidence="1" id="KW-0328">Glycosyltransferase</keyword>
<dbReference type="CDD" id="cd03801">
    <property type="entry name" value="GT4_PimA-like"/>
    <property type="match status" value="1"/>
</dbReference>
<dbReference type="RefSeq" id="WP_190224927.1">
    <property type="nucleotide sequence ID" value="NZ_BNBS01000078.1"/>
</dbReference>
<accession>A0ABQ3P916</accession>
<evidence type="ECO:0000259" key="3">
    <source>
        <dbReference type="Pfam" id="PF00534"/>
    </source>
</evidence>
<feature type="domain" description="Glycosyltransferase subfamily 4-like N-terminal" evidence="4">
    <location>
        <begin position="15"/>
        <end position="178"/>
    </location>
</feature>
<keyword evidence="2 5" id="KW-0808">Transferase</keyword>
<gene>
    <name evidence="5" type="ORF">Shyd_28780</name>
</gene>
<dbReference type="EMBL" id="BNDW01000019">
    <property type="protein sequence ID" value="GHI21507.1"/>
    <property type="molecule type" value="Genomic_DNA"/>
</dbReference>
<evidence type="ECO:0000256" key="1">
    <source>
        <dbReference type="ARBA" id="ARBA00022676"/>
    </source>
</evidence>
<dbReference type="PANTHER" id="PTHR45947">
    <property type="entry name" value="SULFOQUINOVOSYL TRANSFERASE SQD2"/>
    <property type="match status" value="1"/>
</dbReference>
<dbReference type="Pfam" id="PF00534">
    <property type="entry name" value="Glycos_transf_1"/>
    <property type="match status" value="1"/>
</dbReference>
<protein>
    <submittedName>
        <fullName evidence="5">Glycosyl transferase family 1</fullName>
    </submittedName>
</protein>
<dbReference type="InterPro" id="IPR050194">
    <property type="entry name" value="Glycosyltransferase_grp1"/>
</dbReference>
<evidence type="ECO:0000259" key="4">
    <source>
        <dbReference type="Pfam" id="PF13439"/>
    </source>
</evidence>
<name>A0ABQ3P916_9ACTN</name>
<evidence type="ECO:0000313" key="6">
    <source>
        <dbReference type="Proteomes" id="UP001052739"/>
    </source>
</evidence>